<evidence type="ECO:0000256" key="1">
    <source>
        <dbReference type="ARBA" id="ARBA00004323"/>
    </source>
</evidence>
<dbReference type="Proteomes" id="UP001341281">
    <property type="component" value="Chromosome 06"/>
</dbReference>
<gene>
    <name evidence="12" type="ORF">U9M48_028946</name>
</gene>
<dbReference type="Pfam" id="PF14416">
    <property type="entry name" value="PMR5N"/>
    <property type="match status" value="1"/>
</dbReference>
<dbReference type="InterPro" id="IPR025846">
    <property type="entry name" value="TBL_N"/>
</dbReference>
<keyword evidence="7" id="KW-0333">Golgi apparatus</keyword>
<evidence type="ECO:0000256" key="9">
    <source>
        <dbReference type="SAM" id="Phobius"/>
    </source>
</evidence>
<keyword evidence="13" id="KW-1185">Reference proteome</keyword>
<dbReference type="PANTHER" id="PTHR32285:SF272">
    <property type="entry name" value="OS06G0273200 PROTEIN"/>
    <property type="match status" value="1"/>
</dbReference>
<dbReference type="Pfam" id="PF13839">
    <property type="entry name" value="PC-Esterase"/>
    <property type="match status" value="1"/>
</dbReference>
<evidence type="ECO:0000256" key="7">
    <source>
        <dbReference type="ARBA" id="ARBA00023034"/>
    </source>
</evidence>
<evidence type="ECO:0000256" key="6">
    <source>
        <dbReference type="ARBA" id="ARBA00022989"/>
    </source>
</evidence>
<evidence type="ECO:0000313" key="12">
    <source>
        <dbReference type="EMBL" id="WVZ81591.1"/>
    </source>
</evidence>
<comment type="subcellular location">
    <subcellularLocation>
        <location evidence="1">Golgi apparatus membrane</location>
        <topology evidence="1">Single-pass type II membrane protein</topology>
    </subcellularLocation>
</comment>
<evidence type="ECO:0000256" key="5">
    <source>
        <dbReference type="ARBA" id="ARBA00022968"/>
    </source>
</evidence>
<dbReference type="GO" id="GO:0000139">
    <property type="term" value="C:Golgi membrane"/>
    <property type="evidence" value="ECO:0007669"/>
    <property type="project" value="UniProtKB-SubCell"/>
</dbReference>
<evidence type="ECO:0000259" key="11">
    <source>
        <dbReference type="Pfam" id="PF14416"/>
    </source>
</evidence>
<evidence type="ECO:0000313" key="13">
    <source>
        <dbReference type="Proteomes" id="UP001341281"/>
    </source>
</evidence>
<proteinExistence type="inferred from homology"/>
<feature type="transmembrane region" description="Helical" evidence="9">
    <location>
        <begin position="29"/>
        <end position="49"/>
    </location>
</feature>
<dbReference type="InterPro" id="IPR029962">
    <property type="entry name" value="TBL"/>
</dbReference>
<keyword evidence="4 9" id="KW-0812">Transmembrane</keyword>
<keyword evidence="8 9" id="KW-0472">Membrane</keyword>
<organism evidence="12 13">
    <name type="scientific">Paspalum notatum var. saurae</name>
    <dbReference type="NCBI Taxonomy" id="547442"/>
    <lineage>
        <taxon>Eukaryota</taxon>
        <taxon>Viridiplantae</taxon>
        <taxon>Streptophyta</taxon>
        <taxon>Embryophyta</taxon>
        <taxon>Tracheophyta</taxon>
        <taxon>Spermatophyta</taxon>
        <taxon>Magnoliopsida</taxon>
        <taxon>Liliopsida</taxon>
        <taxon>Poales</taxon>
        <taxon>Poaceae</taxon>
        <taxon>PACMAD clade</taxon>
        <taxon>Panicoideae</taxon>
        <taxon>Andropogonodae</taxon>
        <taxon>Paspaleae</taxon>
        <taxon>Paspalinae</taxon>
        <taxon>Paspalum</taxon>
    </lineage>
</organism>
<keyword evidence="5" id="KW-0735">Signal-anchor</keyword>
<dbReference type="EMBL" id="CP144750">
    <property type="protein sequence ID" value="WVZ81591.1"/>
    <property type="molecule type" value="Genomic_DNA"/>
</dbReference>
<comment type="similarity">
    <text evidence="2">Belongs to the PC-esterase family. TBL subfamily.</text>
</comment>
<feature type="domain" description="Trichome birefringence-like N-terminal" evidence="11">
    <location>
        <begin position="89"/>
        <end position="142"/>
    </location>
</feature>
<dbReference type="InterPro" id="IPR026057">
    <property type="entry name" value="TBL_C"/>
</dbReference>
<evidence type="ECO:0008006" key="14">
    <source>
        <dbReference type="Google" id="ProtNLM"/>
    </source>
</evidence>
<evidence type="ECO:0000256" key="4">
    <source>
        <dbReference type="ARBA" id="ARBA00022692"/>
    </source>
</evidence>
<feature type="domain" description="Trichome birefringence-like C-terminal" evidence="10">
    <location>
        <begin position="143"/>
        <end position="431"/>
    </location>
</feature>
<evidence type="ECO:0000256" key="8">
    <source>
        <dbReference type="ARBA" id="ARBA00023136"/>
    </source>
</evidence>
<keyword evidence="6 9" id="KW-1133">Transmembrane helix</keyword>
<name>A0AAQ3X1J4_PASNO</name>
<evidence type="ECO:0000259" key="10">
    <source>
        <dbReference type="Pfam" id="PF13839"/>
    </source>
</evidence>
<dbReference type="PANTHER" id="PTHR32285">
    <property type="entry name" value="PROTEIN TRICHOME BIREFRINGENCE-LIKE 9-RELATED"/>
    <property type="match status" value="1"/>
</dbReference>
<accession>A0AAQ3X1J4</accession>
<dbReference type="AlphaFoldDB" id="A0AAQ3X1J4"/>
<protein>
    <recommendedName>
        <fullName evidence="14">Trichome birefringence-like N-terminal domain-containing protein</fullName>
    </recommendedName>
</protein>
<sequence length="438" mass="47900">MQAKVGRLRQRLLGIAADHLPPAVQKLQLLAPAAASLPALAVLALLFLATARRPVPGAGPASPFLDGAYRSGAAASPSPAAAAARVPRGCDIFAPGEWVPDGDAPYYTNLTCPLIQEHQNCMKYGRPDRGFLRWRWRPAGCDLPRFDAAAFLDAVRGSSLAFVGDSLARNHMQSLMCLLAKVAYPTDVSETTNPEFRTMRYESHNFTVAIFWTPFLVRGYQPDPRRHMWDIHLDEPDAAWAAGIAAFDRVVLSAANWFARPAVFYEAGRVVGCHYCQLPGVPDLPMRHSLRAAWRSALRVLTAPGGGFTGTVVVRTLSPTSHFEGGAWDRGGDCRRTRPLAASEARMAGLDLDFHTAQVEEFERASAEAAAAGGRARLLLMDTTPAMLLRPDGHPSRYGHWAHENVTLYNDCVHWCLPGPIDAWNEMLLQMLLPDHPA</sequence>
<evidence type="ECO:0000256" key="3">
    <source>
        <dbReference type="ARBA" id="ARBA00022679"/>
    </source>
</evidence>
<dbReference type="GO" id="GO:1990538">
    <property type="term" value="F:xylan O-acetyltransferase activity"/>
    <property type="evidence" value="ECO:0007669"/>
    <property type="project" value="UniProtKB-ARBA"/>
</dbReference>
<evidence type="ECO:0000256" key="2">
    <source>
        <dbReference type="ARBA" id="ARBA00007727"/>
    </source>
</evidence>
<reference evidence="12 13" key="1">
    <citation type="submission" date="2024-02" db="EMBL/GenBank/DDBJ databases">
        <title>High-quality chromosome-scale genome assembly of Pensacola bahiagrass (Paspalum notatum Flugge var. saurae).</title>
        <authorList>
            <person name="Vega J.M."/>
            <person name="Podio M."/>
            <person name="Orjuela J."/>
            <person name="Siena L.A."/>
            <person name="Pessino S.C."/>
            <person name="Combes M.C."/>
            <person name="Mariac C."/>
            <person name="Albertini E."/>
            <person name="Pupilli F."/>
            <person name="Ortiz J.P.A."/>
            <person name="Leblanc O."/>
        </authorList>
    </citation>
    <scope>NUCLEOTIDE SEQUENCE [LARGE SCALE GENOMIC DNA]</scope>
    <source>
        <strain evidence="12">R1</strain>
        <tissue evidence="12">Leaf</tissue>
    </source>
</reference>
<keyword evidence="3" id="KW-0808">Transferase</keyword>